<dbReference type="SUPFAM" id="SSF50156">
    <property type="entry name" value="PDZ domain-like"/>
    <property type="match status" value="2"/>
</dbReference>
<dbReference type="InterPro" id="IPR001478">
    <property type="entry name" value="PDZ"/>
</dbReference>
<dbReference type="InterPro" id="IPR051230">
    <property type="entry name" value="APP-Binding"/>
</dbReference>
<evidence type="ECO:0000256" key="3">
    <source>
        <dbReference type="ARBA" id="ARBA00004496"/>
    </source>
</evidence>
<dbReference type="Pfam" id="PF00595">
    <property type="entry name" value="PDZ"/>
    <property type="match status" value="2"/>
</dbReference>
<accession>A0AA88XQC2</accession>
<feature type="domain" description="PDZ" evidence="11">
    <location>
        <begin position="130"/>
        <end position="209"/>
    </location>
</feature>
<evidence type="ECO:0000256" key="6">
    <source>
        <dbReference type="ARBA" id="ARBA00022737"/>
    </source>
</evidence>
<dbReference type="Gene3D" id="2.30.42.10">
    <property type="match status" value="2"/>
</dbReference>
<dbReference type="CDD" id="cd06794">
    <property type="entry name" value="PDZ2_syntenin-like"/>
    <property type="match status" value="1"/>
</dbReference>
<dbReference type="InterPro" id="IPR036034">
    <property type="entry name" value="PDZ_sf"/>
</dbReference>
<evidence type="ECO:0000256" key="5">
    <source>
        <dbReference type="ARBA" id="ARBA00022490"/>
    </source>
</evidence>
<keyword evidence="5" id="KW-0963">Cytoplasm</keyword>
<dbReference type="GO" id="GO:0005634">
    <property type="term" value="C:nucleus"/>
    <property type="evidence" value="ECO:0007669"/>
    <property type="project" value="UniProtKB-SubCell"/>
</dbReference>
<evidence type="ECO:0000313" key="12">
    <source>
        <dbReference type="EMBL" id="KAK3089823.1"/>
    </source>
</evidence>
<evidence type="ECO:0000256" key="10">
    <source>
        <dbReference type="SAM" id="MobiDB-lite"/>
    </source>
</evidence>
<dbReference type="FunFam" id="2.30.42.10:FF:000043">
    <property type="entry name" value="Syntenin-1 isoform X1"/>
    <property type="match status" value="1"/>
</dbReference>
<protein>
    <recommendedName>
        <fullName evidence="11">PDZ domain-containing protein</fullName>
    </recommendedName>
</protein>
<evidence type="ECO:0000256" key="9">
    <source>
        <dbReference type="ARBA" id="ARBA00023242"/>
    </source>
</evidence>
<evidence type="ECO:0000256" key="2">
    <source>
        <dbReference type="ARBA" id="ARBA00004236"/>
    </source>
</evidence>
<dbReference type="AlphaFoldDB" id="A0AA88XQC2"/>
<proteinExistence type="predicted"/>
<comment type="caution">
    <text evidence="12">The sequence shown here is derived from an EMBL/GenBank/DDBJ whole genome shotgun (WGS) entry which is preliminary data.</text>
</comment>
<name>A0AA88XQC2_PINIB</name>
<dbReference type="PANTHER" id="PTHR12345">
    <property type="entry name" value="SYNTENIN RELATED"/>
    <property type="match status" value="1"/>
</dbReference>
<evidence type="ECO:0000256" key="1">
    <source>
        <dbReference type="ARBA" id="ARBA00004123"/>
    </source>
</evidence>
<keyword evidence="8" id="KW-0472">Membrane</keyword>
<organism evidence="12 13">
    <name type="scientific">Pinctada imbricata</name>
    <name type="common">Atlantic pearl-oyster</name>
    <name type="synonym">Pinctada martensii</name>
    <dbReference type="NCBI Taxonomy" id="66713"/>
    <lineage>
        <taxon>Eukaryota</taxon>
        <taxon>Metazoa</taxon>
        <taxon>Spiralia</taxon>
        <taxon>Lophotrochozoa</taxon>
        <taxon>Mollusca</taxon>
        <taxon>Bivalvia</taxon>
        <taxon>Autobranchia</taxon>
        <taxon>Pteriomorphia</taxon>
        <taxon>Pterioida</taxon>
        <taxon>Pterioidea</taxon>
        <taxon>Pteriidae</taxon>
        <taxon>Pinctada</taxon>
    </lineage>
</organism>
<dbReference type="SMART" id="SM00228">
    <property type="entry name" value="PDZ"/>
    <property type="match status" value="2"/>
</dbReference>
<dbReference type="GO" id="GO:0005737">
    <property type="term" value="C:cytoplasm"/>
    <property type="evidence" value="ECO:0007669"/>
    <property type="project" value="UniProtKB-SubCell"/>
</dbReference>
<sequence length="314" mass="34115">MSRLYPTLEDMKVDQMAQAQHQYEAAASGQITYPSQGATQQPPAYPTQGAPAYPTQGPAYPAQGGGLYPSLGDYMGLSLTPEFVQQNMPVVAQTMDVGVRQNTAGQMQVAPITGNNKGLMRAEIKQGIREVTTCKDGDGKLGLRVRHVNNGLFVALVQSNFPAALAGLRFGDQILQINGKDVAGWDTDKAHKFLKDAAPDRIVFAVRDRPFERTITMQKDSQGYIGFVFKDGKIKSLVKESSAARNGLLTDHQMIEVNGQNVVGLKDDKIGDIIDAGGRSITVTIMPSFLYDHICKCMGNSLIKKLMDHSIPDV</sequence>
<dbReference type="FunFam" id="2.30.42.10:FF:000065">
    <property type="entry name" value="syntenin-1 isoform X1"/>
    <property type="match status" value="1"/>
</dbReference>
<evidence type="ECO:0000256" key="4">
    <source>
        <dbReference type="ARBA" id="ARBA00022475"/>
    </source>
</evidence>
<evidence type="ECO:0000256" key="8">
    <source>
        <dbReference type="ARBA" id="ARBA00023136"/>
    </source>
</evidence>
<keyword evidence="4" id="KW-1003">Cell membrane</keyword>
<comment type="subcellular location">
    <subcellularLocation>
        <location evidence="2">Cell membrane</location>
    </subcellularLocation>
    <subcellularLocation>
        <location evidence="3">Cytoplasm</location>
    </subcellularLocation>
    <subcellularLocation>
        <location evidence="1">Nucleus</location>
    </subcellularLocation>
</comment>
<dbReference type="GO" id="GO:0005886">
    <property type="term" value="C:plasma membrane"/>
    <property type="evidence" value="ECO:0007669"/>
    <property type="project" value="UniProtKB-SubCell"/>
</dbReference>
<reference evidence="12" key="1">
    <citation type="submission" date="2019-08" db="EMBL/GenBank/DDBJ databases">
        <title>The improved chromosome-level genome for the pearl oyster Pinctada fucata martensii using PacBio sequencing and Hi-C.</title>
        <authorList>
            <person name="Zheng Z."/>
        </authorList>
    </citation>
    <scope>NUCLEOTIDE SEQUENCE</scope>
    <source>
        <strain evidence="12">ZZ-2019</strain>
        <tissue evidence="12">Adductor muscle</tissue>
    </source>
</reference>
<keyword evidence="7" id="KW-0446">Lipid-binding</keyword>
<evidence type="ECO:0000256" key="7">
    <source>
        <dbReference type="ARBA" id="ARBA00023121"/>
    </source>
</evidence>
<keyword evidence="9" id="KW-0539">Nucleus</keyword>
<feature type="region of interest" description="Disordered" evidence="10">
    <location>
        <begin position="35"/>
        <end position="58"/>
    </location>
</feature>
<dbReference type="GO" id="GO:0008289">
    <property type="term" value="F:lipid binding"/>
    <property type="evidence" value="ECO:0007669"/>
    <property type="project" value="UniProtKB-KW"/>
</dbReference>
<keyword evidence="6" id="KW-0677">Repeat</keyword>
<gene>
    <name evidence="12" type="ORF">FSP39_006813</name>
</gene>
<dbReference type="CDD" id="cd06721">
    <property type="entry name" value="PDZ1_syntenin-like"/>
    <property type="match status" value="1"/>
</dbReference>
<dbReference type="PANTHER" id="PTHR12345:SF3">
    <property type="entry name" value="PDZ DOMAIN-CONTAINING PROTEIN"/>
    <property type="match status" value="1"/>
</dbReference>
<keyword evidence="13" id="KW-1185">Reference proteome</keyword>
<feature type="domain" description="PDZ" evidence="11">
    <location>
        <begin position="214"/>
        <end position="289"/>
    </location>
</feature>
<dbReference type="EMBL" id="VSWD01000010">
    <property type="protein sequence ID" value="KAK3089823.1"/>
    <property type="molecule type" value="Genomic_DNA"/>
</dbReference>
<evidence type="ECO:0000313" key="13">
    <source>
        <dbReference type="Proteomes" id="UP001186944"/>
    </source>
</evidence>
<dbReference type="PROSITE" id="PS50106">
    <property type="entry name" value="PDZ"/>
    <property type="match status" value="2"/>
</dbReference>
<dbReference type="Proteomes" id="UP001186944">
    <property type="component" value="Unassembled WGS sequence"/>
</dbReference>
<evidence type="ECO:0000259" key="11">
    <source>
        <dbReference type="PROSITE" id="PS50106"/>
    </source>
</evidence>